<name>A0A0F7ZX79_9HYPO</name>
<evidence type="ECO:0000313" key="3">
    <source>
        <dbReference type="EMBL" id="KJZ70252.1"/>
    </source>
</evidence>
<feature type="region of interest" description="Disordered" evidence="1">
    <location>
        <begin position="616"/>
        <end position="644"/>
    </location>
</feature>
<reference evidence="3 4" key="1">
    <citation type="journal article" date="2014" name="Genome Biol. Evol.">
        <title>Comparative genomics and transcriptomics analyses reveal divergent lifestyle features of nematode endoparasitic fungus Hirsutella minnesotensis.</title>
        <authorList>
            <person name="Lai Y."/>
            <person name="Liu K."/>
            <person name="Zhang X."/>
            <person name="Zhang X."/>
            <person name="Li K."/>
            <person name="Wang N."/>
            <person name="Shu C."/>
            <person name="Wu Y."/>
            <person name="Wang C."/>
            <person name="Bushley K.E."/>
            <person name="Xiang M."/>
            <person name="Liu X."/>
        </authorList>
    </citation>
    <scope>NUCLEOTIDE SEQUENCE [LARGE SCALE GENOMIC DNA]</scope>
    <source>
        <strain evidence="3 4">3608</strain>
    </source>
</reference>
<gene>
    <name evidence="3" type="ORF">HIM_10366</name>
</gene>
<evidence type="ECO:0000259" key="2">
    <source>
        <dbReference type="Pfam" id="PF01425"/>
    </source>
</evidence>
<evidence type="ECO:0000313" key="4">
    <source>
        <dbReference type="Proteomes" id="UP000054481"/>
    </source>
</evidence>
<feature type="domain" description="Amidase" evidence="2">
    <location>
        <begin position="225"/>
        <end position="368"/>
    </location>
</feature>
<evidence type="ECO:0000256" key="1">
    <source>
        <dbReference type="SAM" id="MobiDB-lite"/>
    </source>
</evidence>
<dbReference type="Pfam" id="PF01425">
    <property type="entry name" value="Amidase"/>
    <property type="match status" value="1"/>
</dbReference>
<dbReference type="Proteomes" id="UP000054481">
    <property type="component" value="Unassembled WGS sequence"/>
</dbReference>
<proteinExistence type="predicted"/>
<dbReference type="InterPro" id="IPR036928">
    <property type="entry name" value="AS_sf"/>
</dbReference>
<dbReference type="AlphaFoldDB" id="A0A0F7ZX79"/>
<dbReference type="PANTHER" id="PTHR46310:SF7">
    <property type="entry name" value="AMIDASE 1"/>
    <property type="match status" value="1"/>
</dbReference>
<dbReference type="EMBL" id="KQ030637">
    <property type="protein sequence ID" value="KJZ70252.1"/>
    <property type="molecule type" value="Genomic_DNA"/>
</dbReference>
<feature type="region of interest" description="Disordered" evidence="1">
    <location>
        <begin position="81"/>
        <end position="128"/>
    </location>
</feature>
<accession>A0A0F7ZX79</accession>
<dbReference type="PANTHER" id="PTHR46310">
    <property type="entry name" value="AMIDASE 1"/>
    <property type="match status" value="1"/>
</dbReference>
<dbReference type="InterPro" id="IPR023631">
    <property type="entry name" value="Amidase_dom"/>
</dbReference>
<dbReference type="SUPFAM" id="SSF75304">
    <property type="entry name" value="Amidase signature (AS) enzymes"/>
    <property type="match status" value="1"/>
</dbReference>
<sequence length="644" mass="69803">MKSALVTCLVGSSQYLLHPEKLGTIQETIKPDALLPVTLLETREIFGDNLEATLRSFGARDDVFVEDFGVILIEKPNSSNATAGRDGLRRGGGRRRPDDGSLYHLSSSGGDVKVMAGGAGGDSNNTKNQGTDFSKLPSGPYFLHGPNLYQAWRLYDDDAGAFAASVLPENVTHPTLSFETLNVLADSAAAKSIAVPSRLYFPDPSRDKPLASRSWRQLYGVTPAGATAGLARRLLELGAIVVGKTASSQLTAGREWIDEQAPWNPRGDGYRRQGAGEVGAAAAVATYDWLRAAFGIDGLGNVRGPAAAHGLFSLRTTPGAIPLDGSRSSSSSFDSVAVVDRNLIELSNVVSTVLGDSTPDTTSPLPKRIVYPMDVGHSPSKELQDLSALFLRSVESIAGVKAERVNLTATWAESPPAEAQSQGLQEYLKDASFCLATFRVYWYEFYHAYDGFRTEFEKQFLRQPYVEATTRFQWDTGKGVSKQEYDELKQRLGVVRKWFNERFLTSSNSDAWTAVVTPFDADVTQYRDEPASPPSSPGGLTPELLPLIIGGPQLVIPFAQLPYQSRVSGRKEFQPVSGAVTGPPGSDLKTLHLMRQALDNAEWEFKVGTGRLAFPEAYTPSRPGSPTQAPRRPTGTIILDEPEL</sequence>
<organism evidence="3 4">
    <name type="scientific">Hirsutella minnesotensis 3608</name>
    <dbReference type="NCBI Taxonomy" id="1043627"/>
    <lineage>
        <taxon>Eukaryota</taxon>
        <taxon>Fungi</taxon>
        <taxon>Dikarya</taxon>
        <taxon>Ascomycota</taxon>
        <taxon>Pezizomycotina</taxon>
        <taxon>Sordariomycetes</taxon>
        <taxon>Hypocreomycetidae</taxon>
        <taxon>Hypocreales</taxon>
        <taxon>Ophiocordycipitaceae</taxon>
        <taxon>Hirsutella</taxon>
    </lineage>
</organism>
<dbReference type="Gene3D" id="3.90.1300.10">
    <property type="entry name" value="Amidase signature (AS) domain"/>
    <property type="match status" value="1"/>
</dbReference>
<keyword evidence="4" id="KW-1185">Reference proteome</keyword>
<dbReference type="OrthoDB" id="5423360at2759"/>
<protein>
    <recommendedName>
        <fullName evidence="2">Amidase domain-containing protein</fullName>
    </recommendedName>
</protein>